<evidence type="ECO:0000313" key="2">
    <source>
        <dbReference type="EMBL" id="GAA3953240.1"/>
    </source>
</evidence>
<dbReference type="EMBL" id="BAABDH010000112">
    <property type="protein sequence ID" value="GAA3953240.1"/>
    <property type="molecule type" value="Genomic_DNA"/>
</dbReference>
<feature type="compositionally biased region" description="Polar residues" evidence="1">
    <location>
        <begin position="42"/>
        <end position="51"/>
    </location>
</feature>
<sequence>MGGFSFGPYTGAGKLAGNTVPGTPASGRTSASDRQPGVKTPASPSRTSGSINVRFMGARA</sequence>
<dbReference type="Proteomes" id="UP001499909">
    <property type="component" value="Unassembled WGS sequence"/>
</dbReference>
<reference evidence="3" key="1">
    <citation type="journal article" date="2019" name="Int. J. Syst. Evol. Microbiol.">
        <title>The Global Catalogue of Microorganisms (GCM) 10K type strain sequencing project: providing services to taxonomists for standard genome sequencing and annotation.</title>
        <authorList>
            <consortium name="The Broad Institute Genomics Platform"/>
            <consortium name="The Broad Institute Genome Sequencing Center for Infectious Disease"/>
            <person name="Wu L."/>
            <person name="Ma J."/>
        </authorList>
    </citation>
    <scope>NUCLEOTIDE SEQUENCE [LARGE SCALE GENOMIC DNA]</scope>
    <source>
        <strain evidence="3">JCM 17214</strain>
    </source>
</reference>
<evidence type="ECO:0000313" key="3">
    <source>
        <dbReference type="Proteomes" id="UP001499909"/>
    </source>
</evidence>
<name>A0ABP7NSH2_9BACT</name>
<evidence type="ECO:0000256" key="1">
    <source>
        <dbReference type="SAM" id="MobiDB-lite"/>
    </source>
</evidence>
<keyword evidence="3" id="KW-1185">Reference proteome</keyword>
<feature type="region of interest" description="Disordered" evidence="1">
    <location>
        <begin position="1"/>
        <end position="60"/>
    </location>
</feature>
<proteinExistence type="predicted"/>
<accession>A0ABP7NSH2</accession>
<comment type="caution">
    <text evidence="2">The sequence shown here is derived from an EMBL/GenBank/DDBJ whole genome shotgun (WGS) entry which is preliminary data.</text>
</comment>
<protein>
    <submittedName>
        <fullName evidence="2">Uncharacterized protein</fullName>
    </submittedName>
</protein>
<organism evidence="2 3">
    <name type="scientific">Hymenobacter algoricola</name>
    <dbReference type="NCBI Taxonomy" id="486267"/>
    <lineage>
        <taxon>Bacteria</taxon>
        <taxon>Pseudomonadati</taxon>
        <taxon>Bacteroidota</taxon>
        <taxon>Cytophagia</taxon>
        <taxon>Cytophagales</taxon>
        <taxon>Hymenobacteraceae</taxon>
        <taxon>Hymenobacter</taxon>
    </lineage>
</organism>
<gene>
    <name evidence="2" type="ORF">GCM10022406_38690</name>
</gene>